<organism evidence="6 7">
    <name type="scientific">Cercospora berteroae</name>
    <dbReference type="NCBI Taxonomy" id="357750"/>
    <lineage>
        <taxon>Eukaryota</taxon>
        <taxon>Fungi</taxon>
        <taxon>Dikarya</taxon>
        <taxon>Ascomycota</taxon>
        <taxon>Pezizomycotina</taxon>
        <taxon>Dothideomycetes</taxon>
        <taxon>Dothideomycetidae</taxon>
        <taxon>Mycosphaerellales</taxon>
        <taxon>Mycosphaerellaceae</taxon>
        <taxon>Cercospora</taxon>
    </lineage>
</organism>
<dbReference type="PANTHER" id="PTHR14237:SF80">
    <property type="entry name" value="MOLYBDENUM COFACTOR SULFURASE"/>
    <property type="match status" value="1"/>
</dbReference>
<dbReference type="Pfam" id="PF00266">
    <property type="entry name" value="Aminotran_5"/>
    <property type="match status" value="1"/>
</dbReference>
<dbReference type="InterPro" id="IPR005303">
    <property type="entry name" value="MOCOS_middle"/>
</dbReference>
<dbReference type="InterPro" id="IPR005302">
    <property type="entry name" value="MoCF_Sase_C"/>
</dbReference>
<protein>
    <recommendedName>
        <fullName evidence="4">Molybdenum cofactor sulfurase</fullName>
        <shortName evidence="4">MCS</shortName>
        <shortName evidence="4">MOS</shortName>
        <shortName evidence="4">MoCo sulfurase</shortName>
        <ecNumber evidence="4">2.8.1.9</ecNumber>
    </recommendedName>
    <alternativeName>
        <fullName evidence="4">Molybdenum cofactor sulfurtransferase</fullName>
    </alternativeName>
</protein>
<dbReference type="PANTHER" id="PTHR14237">
    <property type="entry name" value="MOLYBDOPTERIN COFACTOR SULFURASE MOSC"/>
    <property type="match status" value="1"/>
</dbReference>
<dbReference type="Gene3D" id="3.40.640.10">
    <property type="entry name" value="Type I PLP-dependent aspartate aminotransferase-like (Major domain)"/>
    <property type="match status" value="1"/>
</dbReference>
<evidence type="ECO:0000256" key="4">
    <source>
        <dbReference type="HAMAP-Rule" id="MF_03050"/>
    </source>
</evidence>
<evidence type="ECO:0000259" key="5">
    <source>
        <dbReference type="PROSITE" id="PS51340"/>
    </source>
</evidence>
<dbReference type="AlphaFoldDB" id="A0A2S6CL36"/>
<dbReference type="InterPro" id="IPR015421">
    <property type="entry name" value="PyrdxlP-dep_Trfase_major"/>
</dbReference>
<evidence type="ECO:0000313" key="7">
    <source>
        <dbReference type="Proteomes" id="UP000237631"/>
    </source>
</evidence>
<accession>A0A2S6CL36</accession>
<gene>
    <name evidence="4" type="primary">hxB</name>
    <name evidence="6" type="ORF">CBER1_07323</name>
</gene>
<dbReference type="OrthoDB" id="10264306at2759"/>
<reference evidence="7" key="1">
    <citation type="journal article" date="2017" name="bioRxiv">
        <title>Conservation of a gene cluster reveals novel cercosporin biosynthetic mechanisms and extends production to the genus Colletotrichum.</title>
        <authorList>
            <person name="de Jonge R."/>
            <person name="Ebert M.K."/>
            <person name="Huitt-Roehl C.R."/>
            <person name="Pal P."/>
            <person name="Suttle J.C."/>
            <person name="Spanner R.E."/>
            <person name="Neubauer J.D."/>
            <person name="Jurick W.M.II."/>
            <person name="Stott K.A."/>
            <person name="Secor G.A."/>
            <person name="Thomma B.P.H.J."/>
            <person name="Van de Peer Y."/>
            <person name="Townsend C.A."/>
            <person name="Bolton M.D."/>
        </authorList>
    </citation>
    <scope>NUCLEOTIDE SEQUENCE [LARGE SCALE GENOMIC DNA]</scope>
    <source>
        <strain evidence="7">CBS538.71</strain>
    </source>
</reference>
<dbReference type="InterPro" id="IPR015424">
    <property type="entry name" value="PyrdxlP-dep_Trfase"/>
</dbReference>
<comment type="catalytic activity">
    <reaction evidence="4">
        <text>Mo-molybdopterin + L-cysteine + AH2 = thio-Mo-molybdopterin + L-alanine + A + H2O</text>
        <dbReference type="Rhea" id="RHEA:42636"/>
        <dbReference type="ChEBI" id="CHEBI:13193"/>
        <dbReference type="ChEBI" id="CHEBI:15377"/>
        <dbReference type="ChEBI" id="CHEBI:17499"/>
        <dbReference type="ChEBI" id="CHEBI:35235"/>
        <dbReference type="ChEBI" id="CHEBI:57972"/>
        <dbReference type="ChEBI" id="CHEBI:71302"/>
        <dbReference type="ChEBI" id="CHEBI:82685"/>
        <dbReference type="EC" id="2.8.1.9"/>
    </reaction>
</comment>
<evidence type="ECO:0000313" key="6">
    <source>
        <dbReference type="EMBL" id="PPJ60446.1"/>
    </source>
</evidence>
<dbReference type="InterPro" id="IPR000192">
    <property type="entry name" value="Aminotrans_V_dom"/>
</dbReference>
<comment type="function">
    <text evidence="4">Sulfurates the molybdenum cofactor. Sulfation of molybdenum is essential for xanthine dehydrogenase (XDH) and aldehyde oxidase (ADO) enzymes in which molybdenum cofactor is liganded by 1 oxygen and 1 sulfur atom in active form.</text>
</comment>
<dbReference type="STRING" id="357750.A0A2S6CL36"/>
<dbReference type="SUPFAM" id="SSF141673">
    <property type="entry name" value="MOSC N-terminal domain-like"/>
    <property type="match status" value="1"/>
</dbReference>
<feature type="active site" evidence="4">
    <location>
        <position position="393"/>
    </location>
</feature>
<dbReference type="Pfam" id="PF03476">
    <property type="entry name" value="MOSC_N"/>
    <property type="match status" value="1"/>
</dbReference>
<comment type="similarity">
    <text evidence="4">Belongs to the class-V pyridoxal-phosphate-dependent aminotransferase family. MOCOS subfamily.</text>
</comment>
<comment type="caution">
    <text evidence="6">The sequence shown here is derived from an EMBL/GenBank/DDBJ whole genome shotgun (WGS) entry which is preliminary data.</text>
</comment>
<dbReference type="EMBL" id="PNEN01000271">
    <property type="protein sequence ID" value="PPJ60446.1"/>
    <property type="molecule type" value="Genomic_DNA"/>
</dbReference>
<dbReference type="GO" id="GO:0006777">
    <property type="term" value="P:Mo-molybdopterin cofactor biosynthetic process"/>
    <property type="evidence" value="ECO:0007669"/>
    <property type="project" value="UniProtKB-UniRule"/>
</dbReference>
<dbReference type="Pfam" id="PF03473">
    <property type="entry name" value="MOSC"/>
    <property type="match status" value="1"/>
</dbReference>
<dbReference type="GO" id="GO:0030151">
    <property type="term" value="F:molybdenum ion binding"/>
    <property type="evidence" value="ECO:0007669"/>
    <property type="project" value="UniProtKB-UniRule"/>
</dbReference>
<keyword evidence="1 4" id="KW-0808">Transferase</keyword>
<dbReference type="Proteomes" id="UP000237631">
    <property type="component" value="Unassembled WGS sequence"/>
</dbReference>
<dbReference type="GO" id="GO:0030170">
    <property type="term" value="F:pyridoxal phosphate binding"/>
    <property type="evidence" value="ECO:0007669"/>
    <property type="project" value="UniProtKB-UniRule"/>
</dbReference>
<proteinExistence type="inferred from homology"/>
<dbReference type="InterPro" id="IPR015422">
    <property type="entry name" value="PyrdxlP-dep_Trfase_small"/>
</dbReference>
<dbReference type="GO" id="GO:0016829">
    <property type="term" value="F:lyase activity"/>
    <property type="evidence" value="ECO:0007669"/>
    <property type="project" value="UniProtKB-UniRule"/>
</dbReference>
<evidence type="ECO:0000256" key="2">
    <source>
        <dbReference type="ARBA" id="ARBA00022898"/>
    </source>
</evidence>
<comment type="cofactor">
    <cofactor evidence="4">
        <name>pyridoxal 5'-phosphate</name>
        <dbReference type="ChEBI" id="CHEBI:597326"/>
    </cofactor>
</comment>
<evidence type="ECO:0000256" key="1">
    <source>
        <dbReference type="ARBA" id="ARBA00022679"/>
    </source>
</evidence>
<keyword evidence="7" id="KW-1185">Reference proteome</keyword>
<sequence>MLAQAMAAETQLEAYDAYIEEMRKTEYPMLQDDALYLDHAGTTLYSKTHLDRFHADMLANLYGNPHSASPSSQKSTLEVEDVRHEVLRWFGADPGIFDLVFTANTTAAIKLVVEAFRESEGGFSYGYHIDSHTSLVGVRGLASEHRCFMSDEEVEAWFRGSVTSPGIRLFAHPAQSNMNGRKLPRNWARECRDHQIYSLLDAAACAATSPLSLADAECAADFTVLSFTKIFGFPDMGALIVKKDCSHLFQQRKYFGGGTVDMVVCLKEQWHASKTGTLHEQLEDGTLPVHSILALKSAMQTQCQLYRSLDRIVEHTAALSKRLYDGLVALRHANGRQVCRVYKHTKSEYGDVETQGPTIAFNMQDGKGNWVSNTEVEKLAAIKNVHLRTGGLCNPGGVATGLNLEPWEMHENFSAGFRCGGDNDVMNGKPTGMIRISLGAMSTRRDIARFLDFVDEFFVDRNLSAVSLPPSPTSLSGTSEPRFYVESLTVYPIKSCSGWQIPYDTTWHVRREGLAWDREWCIVNHSTGAALSQKAHPAMALIRPELDLKNGVLRIRQASTLEEIIVPLSKDPTQFETGQKIGNASVCGDKVQARVYPSIAISDFFTKCLGVPCTLARFPAATLASPSVRHSKAHLQVSQARTQPPRPILLSNESAILTISRSSLNRLNEIIKTKGGKAAHPSVFRANIVLAESPFLPPGHEQPYSEDDWTGMRVSSAGSKVEFEFLGGCRRCQMVCIDQTSGEKNQEPFVTLAKTRRVDGRVLFGVHTSLLTGADRLTAGHATIRVGDAVTTW</sequence>
<keyword evidence="3 4" id="KW-0501">Molybdenum cofactor biosynthesis</keyword>
<dbReference type="EC" id="2.8.1.9" evidence="4"/>
<dbReference type="InterPro" id="IPR028886">
    <property type="entry name" value="MoCo_sulfurase"/>
</dbReference>
<dbReference type="Gene3D" id="3.90.1150.10">
    <property type="entry name" value="Aspartate Aminotransferase, domain 1"/>
    <property type="match status" value="1"/>
</dbReference>
<name>A0A2S6CL36_9PEZI</name>
<evidence type="ECO:0000256" key="3">
    <source>
        <dbReference type="ARBA" id="ARBA00023150"/>
    </source>
</evidence>
<dbReference type="PROSITE" id="PS51340">
    <property type="entry name" value="MOSC"/>
    <property type="match status" value="1"/>
</dbReference>
<keyword evidence="2 4" id="KW-0663">Pyridoxal phosphate</keyword>
<feature type="modified residue" description="N6-(pyridoxal phosphate)lysine" evidence="4">
    <location>
        <position position="229"/>
    </location>
</feature>
<feature type="domain" description="MOSC" evidence="5">
    <location>
        <begin position="616"/>
        <end position="793"/>
    </location>
</feature>
<dbReference type="HAMAP" id="MF_03050">
    <property type="entry name" value="MOCOS"/>
    <property type="match status" value="1"/>
</dbReference>
<dbReference type="SUPFAM" id="SSF53383">
    <property type="entry name" value="PLP-dependent transferases"/>
    <property type="match status" value="1"/>
</dbReference>
<dbReference type="GO" id="GO:0008265">
    <property type="term" value="F:molybdenum cofactor sulfurtransferase activity"/>
    <property type="evidence" value="ECO:0007669"/>
    <property type="project" value="UniProtKB-UniRule"/>
</dbReference>